<dbReference type="AlphaFoldDB" id="A0A9X8QLQ9"/>
<sequence>MTEATSRAMTVEDMAIRVRKLLAHLKPKSAKEMIAVRELHALVENVLIHQQPATTAPAGSQHKDSGQ</sequence>
<organism evidence="1 2">
    <name type="scientific">Pseudomonas lutea</name>
    <dbReference type="NCBI Taxonomy" id="243924"/>
    <lineage>
        <taxon>Bacteria</taxon>
        <taxon>Pseudomonadati</taxon>
        <taxon>Pseudomonadota</taxon>
        <taxon>Gammaproteobacteria</taxon>
        <taxon>Pseudomonadales</taxon>
        <taxon>Pseudomonadaceae</taxon>
        <taxon>Pseudomonas</taxon>
    </lineage>
</organism>
<protein>
    <submittedName>
        <fullName evidence="1">Uncharacterized protein</fullName>
    </submittedName>
</protein>
<accession>A0A9X8QLQ9</accession>
<proteinExistence type="predicted"/>
<gene>
    <name evidence="1" type="ORF">SAMN05216409_11872</name>
</gene>
<name>A0A9X8QLQ9_9PSED</name>
<comment type="caution">
    <text evidence="1">The sequence shown here is derived from an EMBL/GenBank/DDBJ whole genome shotgun (WGS) entry which is preliminary data.</text>
</comment>
<dbReference type="Proteomes" id="UP000183210">
    <property type="component" value="Unassembled WGS sequence"/>
</dbReference>
<dbReference type="RefSeq" id="WP_074829680.1">
    <property type="nucleotide sequence ID" value="NZ_FOEV01000018.1"/>
</dbReference>
<dbReference type="EMBL" id="FOEV01000018">
    <property type="protein sequence ID" value="SER36895.1"/>
    <property type="molecule type" value="Genomic_DNA"/>
</dbReference>
<evidence type="ECO:0000313" key="2">
    <source>
        <dbReference type="Proteomes" id="UP000183210"/>
    </source>
</evidence>
<reference evidence="1 2" key="1">
    <citation type="submission" date="2016-10" db="EMBL/GenBank/DDBJ databases">
        <authorList>
            <person name="Varghese N."/>
            <person name="Submissions S."/>
        </authorList>
    </citation>
    <scope>NUCLEOTIDE SEQUENCE [LARGE SCALE GENOMIC DNA]</scope>
    <source>
        <strain evidence="1 2">LMG 21974</strain>
    </source>
</reference>
<dbReference type="GeneID" id="300268745"/>
<evidence type="ECO:0000313" key="1">
    <source>
        <dbReference type="EMBL" id="SER36895.1"/>
    </source>
</evidence>